<dbReference type="InterPro" id="IPR029060">
    <property type="entry name" value="PIN-like_dom_sf"/>
</dbReference>
<dbReference type="KEGG" id="ahw:NCTC11636_01498"/>
<name>A0A3S4UXN3_9ACTO</name>
<evidence type="ECO:0000256" key="1">
    <source>
        <dbReference type="ARBA" id="ARBA00022722"/>
    </source>
</evidence>
<keyword evidence="3" id="KW-0378">Hydrolase</keyword>
<dbReference type="Pfam" id="PF13470">
    <property type="entry name" value="PIN_3"/>
    <property type="match status" value="1"/>
</dbReference>
<dbReference type="Proteomes" id="UP000266895">
    <property type="component" value="Chromosome"/>
</dbReference>
<dbReference type="GO" id="GO:0046872">
    <property type="term" value="F:metal ion binding"/>
    <property type="evidence" value="ECO:0007669"/>
    <property type="project" value="UniProtKB-KW"/>
</dbReference>
<evidence type="ECO:0000259" key="5">
    <source>
        <dbReference type="Pfam" id="PF13470"/>
    </source>
</evidence>
<evidence type="ECO:0000256" key="3">
    <source>
        <dbReference type="ARBA" id="ARBA00022801"/>
    </source>
</evidence>
<evidence type="ECO:0000313" key="7">
    <source>
        <dbReference type="Proteomes" id="UP000266895"/>
    </source>
</evidence>
<keyword evidence="1" id="KW-0540">Nuclease</keyword>
<keyword evidence="7" id="KW-1185">Reference proteome</keyword>
<sequence>MTQRVLVDANVLFAKTTMDWLFLLRCDNPGMFQLCATEDILAEVLANMRKKHPTAPGHVTRHRADLMRTFLDEILDDYSGDLSFTGNDPDDYHVHAAAVTCRADLLLTQNDPADFTRNPDEEVYEIIAPDEFFCLVAQSNPMCLRPIVERQLEYWQKRPRYLQLDDALTTAGCPAFGLRFREELQRLAFD</sequence>
<dbReference type="InterPro" id="IPR002716">
    <property type="entry name" value="PIN_dom"/>
</dbReference>
<dbReference type="EMBL" id="LR134350">
    <property type="protein sequence ID" value="VEG28358.1"/>
    <property type="molecule type" value="Genomic_DNA"/>
</dbReference>
<dbReference type="GO" id="GO:0016787">
    <property type="term" value="F:hydrolase activity"/>
    <property type="evidence" value="ECO:0007669"/>
    <property type="project" value="UniProtKB-KW"/>
</dbReference>
<accession>A0A3S4UXN3</accession>
<evidence type="ECO:0000313" key="6">
    <source>
        <dbReference type="EMBL" id="VEG28358.1"/>
    </source>
</evidence>
<keyword evidence="2" id="KW-0479">Metal-binding</keyword>
<gene>
    <name evidence="6" type="ORF">NCTC11636_01498</name>
</gene>
<feature type="domain" description="PIN" evidence="5">
    <location>
        <begin position="4"/>
        <end position="110"/>
    </location>
</feature>
<keyword evidence="4" id="KW-0460">Magnesium</keyword>
<reference evidence="6 7" key="1">
    <citation type="submission" date="2018-12" db="EMBL/GenBank/DDBJ databases">
        <authorList>
            <consortium name="Pathogen Informatics"/>
        </authorList>
    </citation>
    <scope>NUCLEOTIDE SEQUENCE [LARGE SCALE GENOMIC DNA]</scope>
    <source>
        <strain evidence="6 7">NCTC11636</strain>
    </source>
</reference>
<proteinExistence type="predicted"/>
<dbReference type="OrthoDB" id="211933at2"/>
<dbReference type="RefSeq" id="WP_126382569.1">
    <property type="nucleotide sequence ID" value="NZ_LR134350.1"/>
</dbReference>
<protein>
    <recommendedName>
        <fullName evidence="5">PIN domain-containing protein</fullName>
    </recommendedName>
</protein>
<dbReference type="GO" id="GO:0004518">
    <property type="term" value="F:nuclease activity"/>
    <property type="evidence" value="ECO:0007669"/>
    <property type="project" value="UniProtKB-KW"/>
</dbReference>
<organism evidence="6 7">
    <name type="scientific">Actinomyces howellii</name>
    <dbReference type="NCBI Taxonomy" id="52771"/>
    <lineage>
        <taxon>Bacteria</taxon>
        <taxon>Bacillati</taxon>
        <taxon>Actinomycetota</taxon>
        <taxon>Actinomycetes</taxon>
        <taxon>Actinomycetales</taxon>
        <taxon>Actinomycetaceae</taxon>
        <taxon>Actinomyces</taxon>
    </lineage>
</organism>
<dbReference type="AlphaFoldDB" id="A0A3S4UXN3"/>
<evidence type="ECO:0000256" key="2">
    <source>
        <dbReference type="ARBA" id="ARBA00022723"/>
    </source>
</evidence>
<evidence type="ECO:0000256" key="4">
    <source>
        <dbReference type="ARBA" id="ARBA00022842"/>
    </source>
</evidence>
<dbReference type="SUPFAM" id="SSF88723">
    <property type="entry name" value="PIN domain-like"/>
    <property type="match status" value="1"/>
</dbReference>